<evidence type="ECO:0008006" key="5">
    <source>
        <dbReference type="Google" id="ProtNLM"/>
    </source>
</evidence>
<comment type="caution">
    <text evidence="3">The sequence shown here is derived from an EMBL/GenBank/DDBJ whole genome shotgun (WGS) entry which is preliminary data.</text>
</comment>
<accession>A0A9P4MX76</accession>
<keyword evidence="4" id="KW-1185">Reference proteome</keyword>
<protein>
    <recommendedName>
        <fullName evidence="5">Secreted protein</fullName>
    </recommendedName>
</protein>
<name>A0A9P4MX76_9PLEO</name>
<reference evidence="4" key="1">
    <citation type="journal article" date="2020" name="Stud. Mycol.">
        <title>101 Dothideomycetes genomes: A test case for predicting lifestyles and emergence of pathogens.</title>
        <authorList>
            <person name="Haridas S."/>
            <person name="Albert R."/>
            <person name="Binder M."/>
            <person name="Bloem J."/>
            <person name="LaButti K."/>
            <person name="Salamov A."/>
            <person name="Andreopoulos B."/>
            <person name="Baker S."/>
            <person name="Barry K."/>
            <person name="Bills G."/>
            <person name="Bluhm B."/>
            <person name="Cannon C."/>
            <person name="Castanera R."/>
            <person name="Culley D."/>
            <person name="Daum C."/>
            <person name="Ezra D."/>
            <person name="Gonzalez J."/>
            <person name="Henrissat B."/>
            <person name="Kuo A."/>
            <person name="Liang C."/>
            <person name="Lipzen A."/>
            <person name="Lutzoni F."/>
            <person name="Magnuson J."/>
            <person name="Mondo S."/>
            <person name="Nolan M."/>
            <person name="Ohm R."/>
            <person name="Pangilinan J."/>
            <person name="Park H.-J."/>
            <person name="Ramirez L."/>
            <person name="Alfaro M."/>
            <person name="Sun H."/>
            <person name="Tritt A."/>
            <person name="Yoshinaga Y."/>
            <person name="Zwiers L.-H."/>
            <person name="Turgeon B."/>
            <person name="Goodwin S."/>
            <person name="Spatafora J."/>
            <person name="Crous P."/>
            <person name="Grigoriev I."/>
        </authorList>
    </citation>
    <scope>NUCLEOTIDE SEQUENCE [LARGE SCALE GENOMIC DNA]</scope>
    <source>
        <strain evidence="4">CBS 304.66</strain>
    </source>
</reference>
<feature type="region of interest" description="Disordered" evidence="1">
    <location>
        <begin position="39"/>
        <end position="68"/>
    </location>
</feature>
<feature type="signal peptide" evidence="2">
    <location>
        <begin position="1"/>
        <end position="27"/>
    </location>
</feature>
<evidence type="ECO:0000256" key="2">
    <source>
        <dbReference type="SAM" id="SignalP"/>
    </source>
</evidence>
<proteinExistence type="predicted"/>
<feature type="compositionally biased region" description="Basic and acidic residues" evidence="1">
    <location>
        <begin position="53"/>
        <end position="68"/>
    </location>
</feature>
<dbReference type="AlphaFoldDB" id="A0A9P4MX76"/>
<dbReference type="EMBL" id="ML986811">
    <property type="protein sequence ID" value="KAF2257937.1"/>
    <property type="molecule type" value="Genomic_DNA"/>
</dbReference>
<feature type="compositionally biased region" description="Polar residues" evidence="1">
    <location>
        <begin position="39"/>
        <end position="49"/>
    </location>
</feature>
<gene>
    <name evidence="3" type="ORF">CC78DRAFT_587755</name>
</gene>
<keyword evidence="2" id="KW-0732">Signal</keyword>
<feature type="chain" id="PRO_5040260573" description="Secreted protein" evidence="2">
    <location>
        <begin position="28"/>
        <end position="121"/>
    </location>
</feature>
<sequence length="121" mass="13462">MRSAQAGYFQHLHFFAALGLSVRCELGTGTAVGETWCASTSRTPESTSGRLRRVVEDGKHDPGLERSYERSPTGLQILQIQHEASRPIVIFVKAYSRIGLVWYLSEKRPGSCFGSLRTSFL</sequence>
<evidence type="ECO:0000313" key="3">
    <source>
        <dbReference type="EMBL" id="KAF2257937.1"/>
    </source>
</evidence>
<evidence type="ECO:0000256" key="1">
    <source>
        <dbReference type="SAM" id="MobiDB-lite"/>
    </source>
</evidence>
<organism evidence="3 4">
    <name type="scientific">Lojkania enalia</name>
    <dbReference type="NCBI Taxonomy" id="147567"/>
    <lineage>
        <taxon>Eukaryota</taxon>
        <taxon>Fungi</taxon>
        <taxon>Dikarya</taxon>
        <taxon>Ascomycota</taxon>
        <taxon>Pezizomycotina</taxon>
        <taxon>Dothideomycetes</taxon>
        <taxon>Pleosporomycetidae</taxon>
        <taxon>Pleosporales</taxon>
        <taxon>Pleosporales incertae sedis</taxon>
        <taxon>Lojkania</taxon>
    </lineage>
</organism>
<dbReference type="Proteomes" id="UP000800093">
    <property type="component" value="Unassembled WGS sequence"/>
</dbReference>
<evidence type="ECO:0000313" key="4">
    <source>
        <dbReference type="Proteomes" id="UP000800093"/>
    </source>
</evidence>